<dbReference type="GO" id="GO:0046872">
    <property type="term" value="F:metal ion binding"/>
    <property type="evidence" value="ECO:0007669"/>
    <property type="project" value="UniProtKB-KW"/>
</dbReference>
<accession>G0NDB7</accession>
<dbReference type="InterPro" id="IPR005020">
    <property type="entry name" value="LIN-8"/>
</dbReference>
<keyword evidence="6" id="KW-0479">Metal-binding</keyword>
<dbReference type="AlphaFoldDB" id="G0NDB7"/>
<keyword evidence="7" id="KW-0862">Zinc</keyword>
<evidence type="ECO:0000256" key="4">
    <source>
        <dbReference type="ARBA" id="ARBA00022679"/>
    </source>
</evidence>
<dbReference type="EMBL" id="GL379867">
    <property type="protein sequence ID" value="EGT58282.1"/>
    <property type="molecule type" value="Genomic_DNA"/>
</dbReference>
<dbReference type="eggNOG" id="KOG1082">
    <property type="taxonomic scope" value="Eukaryota"/>
</dbReference>
<evidence type="ECO:0000256" key="8">
    <source>
        <dbReference type="SAM" id="MobiDB-lite"/>
    </source>
</evidence>
<gene>
    <name evidence="10" type="ORF">CAEBREN_16057</name>
</gene>
<dbReference type="InterPro" id="IPR050973">
    <property type="entry name" value="H3K9_Histone-Lys_N-MTase"/>
</dbReference>
<feature type="compositionally biased region" description="Polar residues" evidence="8">
    <location>
        <begin position="360"/>
        <end position="378"/>
    </location>
</feature>
<keyword evidence="11" id="KW-1185">Reference proteome</keyword>
<dbReference type="HOGENOM" id="CLU_317416_0_0_1"/>
<reference evidence="11" key="1">
    <citation type="submission" date="2011-07" db="EMBL/GenBank/DDBJ databases">
        <authorList>
            <consortium name="Caenorhabditis brenneri Sequencing and Analysis Consortium"/>
            <person name="Wilson R.K."/>
        </authorList>
    </citation>
    <scope>NUCLEOTIDE SEQUENCE [LARGE SCALE GENOMIC DNA]</scope>
    <source>
        <strain evidence="11">PB2801</strain>
    </source>
</reference>
<evidence type="ECO:0000256" key="1">
    <source>
        <dbReference type="ARBA" id="ARBA00004286"/>
    </source>
</evidence>
<organism evidence="11">
    <name type="scientific">Caenorhabditis brenneri</name>
    <name type="common">Nematode worm</name>
    <dbReference type="NCBI Taxonomy" id="135651"/>
    <lineage>
        <taxon>Eukaryota</taxon>
        <taxon>Metazoa</taxon>
        <taxon>Ecdysozoa</taxon>
        <taxon>Nematoda</taxon>
        <taxon>Chromadorea</taxon>
        <taxon>Rhabditida</taxon>
        <taxon>Rhabditina</taxon>
        <taxon>Rhabditomorpha</taxon>
        <taxon>Rhabditoidea</taxon>
        <taxon>Rhabditidae</taxon>
        <taxon>Peloderinae</taxon>
        <taxon>Caenorhabditis</taxon>
    </lineage>
</organism>
<dbReference type="InParanoid" id="G0NDB7"/>
<dbReference type="SUPFAM" id="SSF82199">
    <property type="entry name" value="SET domain"/>
    <property type="match status" value="1"/>
</dbReference>
<name>G0NDB7_CAEBE</name>
<feature type="compositionally biased region" description="Low complexity" evidence="8">
    <location>
        <begin position="135"/>
        <end position="182"/>
    </location>
</feature>
<protein>
    <recommendedName>
        <fullName evidence="9">SET domain-containing protein</fullName>
    </recommendedName>
</protein>
<evidence type="ECO:0000256" key="3">
    <source>
        <dbReference type="ARBA" id="ARBA00022603"/>
    </source>
</evidence>
<dbReference type="InterPro" id="IPR001214">
    <property type="entry name" value="SET_dom"/>
</dbReference>
<dbReference type="PANTHER" id="PTHR46223:SF3">
    <property type="entry name" value="HISTONE-LYSINE N-METHYLTRANSFERASE SET-23"/>
    <property type="match status" value="1"/>
</dbReference>
<keyword evidence="4" id="KW-0808">Transferase</keyword>
<evidence type="ECO:0000256" key="7">
    <source>
        <dbReference type="ARBA" id="ARBA00022833"/>
    </source>
</evidence>
<evidence type="ECO:0000313" key="10">
    <source>
        <dbReference type="EMBL" id="EGT58282.1"/>
    </source>
</evidence>
<evidence type="ECO:0000313" key="11">
    <source>
        <dbReference type="Proteomes" id="UP000008068"/>
    </source>
</evidence>
<evidence type="ECO:0000259" key="9">
    <source>
        <dbReference type="PROSITE" id="PS50280"/>
    </source>
</evidence>
<feature type="domain" description="SET" evidence="9">
    <location>
        <begin position="773"/>
        <end position="889"/>
    </location>
</feature>
<dbReference type="PANTHER" id="PTHR46223">
    <property type="entry name" value="HISTONE-LYSINE N-METHYLTRANSFERASE SUV39H"/>
    <property type="match status" value="1"/>
</dbReference>
<dbReference type="OrthoDB" id="5846691at2759"/>
<feature type="region of interest" description="Disordered" evidence="8">
    <location>
        <begin position="130"/>
        <end position="182"/>
    </location>
</feature>
<evidence type="ECO:0000256" key="6">
    <source>
        <dbReference type="ARBA" id="ARBA00022723"/>
    </source>
</evidence>
<keyword evidence="3" id="KW-0489">Methyltransferase</keyword>
<sequence length="918" mass="101752">MPPKPENRKVSNEMRSAILKNCEKFPELSKHKMVGRKHENEYEVLCELVNSKFPESQHVDSSMVSDVIKKAKRSLSRKLNLLILRDRLTKSQVDDKMKTWEFYADFQFYRQSIQELEKEWWEKQAAGSVPTTRIAPGSSSSAASSTSSAPAPTSSTSAPASSSSAPTSSASGSNQGSSSARSAKLQIQKLNMALVKKGTVTGSLRSGKVVYARNTRSALRDDQKKDATTIKKRPVILRSAALTGAMASAAKLRKAGVKINAPSSVTRSRLLRGLAATNIIATSTTITRKRANQPEFPRTARLAARQEQQETRNDEDNATPEPVPEPDYSTSSTVVGGAKKMKIETSSTPGRADRLIANDVGSSSTQSGPSEFTPQAIRTETPPVDGTDADRSDANDSTGRTLRNPKAPAVGRFEGTGAAQPATSSVANSSARNVQIAVVKAEKPKQARAQSPPRGQAAVVAIDIAEQRSTLPLAVVIASDRNHVRSGRGRVKIVEEFVAEVPQTCTEAIRAMEFGKQIRNRQYPGIPDKKFLQSHYVQYGSDGSLTWPMQAAFEIKDHPNKWYVYFEGWTIPYKYEESQLMETGADTLMVGKIRREFLNQMATKDVAKDCLDQYRYSTRKTDALFWDYEDLSYFHTKIHYEDGLGPIFYMNLSKDCEKPPTYSYTTTNIMDVKVYNWCLRQEMNWPIQKLDEKNKLDLESVEKKTGCENPSGCVCNRRLAHFYENNTNLQTENGLLKVDGLNRDSPRISIECSDACGCSHNCPRRHLQRGNQKALVVNFEGSRKGMGLRAGASYKKGEFLGEYTGILKEPVAGEDQSYEAAVTLMAEPLVICARKCGNIMRFMSHSCSPNAMFIVTWSRVKESDPLFPKIAVFATKDIKMGEEITICYWTAADRDAATEFVRCWCGSTNCIQKLPAIS</sequence>
<dbReference type="GO" id="GO:0032259">
    <property type="term" value="P:methylation"/>
    <property type="evidence" value="ECO:0007669"/>
    <property type="project" value="UniProtKB-KW"/>
</dbReference>
<dbReference type="Gene3D" id="2.170.270.10">
    <property type="entry name" value="SET domain"/>
    <property type="match status" value="1"/>
</dbReference>
<keyword evidence="5" id="KW-0949">S-adenosyl-L-methionine</keyword>
<dbReference type="Pfam" id="PF03353">
    <property type="entry name" value="Lin-8"/>
    <property type="match status" value="1"/>
</dbReference>
<dbReference type="Pfam" id="PF00856">
    <property type="entry name" value="SET"/>
    <property type="match status" value="1"/>
</dbReference>
<dbReference type="InterPro" id="IPR046341">
    <property type="entry name" value="SET_dom_sf"/>
</dbReference>
<evidence type="ECO:0000256" key="2">
    <source>
        <dbReference type="ARBA" id="ARBA00022454"/>
    </source>
</evidence>
<dbReference type="SMART" id="SM00317">
    <property type="entry name" value="SET"/>
    <property type="match status" value="1"/>
</dbReference>
<keyword evidence="2" id="KW-0158">Chromosome</keyword>
<evidence type="ECO:0000256" key="5">
    <source>
        <dbReference type="ARBA" id="ARBA00022691"/>
    </source>
</evidence>
<comment type="subcellular location">
    <subcellularLocation>
        <location evidence="1">Chromosome</location>
    </subcellularLocation>
</comment>
<proteinExistence type="predicted"/>
<dbReference type="GO" id="GO:0005694">
    <property type="term" value="C:chromosome"/>
    <property type="evidence" value="ECO:0007669"/>
    <property type="project" value="UniProtKB-SubCell"/>
</dbReference>
<dbReference type="Proteomes" id="UP000008068">
    <property type="component" value="Unassembled WGS sequence"/>
</dbReference>
<dbReference type="STRING" id="135651.G0NDB7"/>
<feature type="region of interest" description="Disordered" evidence="8">
    <location>
        <begin position="286"/>
        <end position="429"/>
    </location>
</feature>
<dbReference type="PROSITE" id="PS50280">
    <property type="entry name" value="SET"/>
    <property type="match status" value="1"/>
</dbReference>
<dbReference type="GO" id="GO:0008168">
    <property type="term" value="F:methyltransferase activity"/>
    <property type="evidence" value="ECO:0007669"/>
    <property type="project" value="UniProtKB-KW"/>
</dbReference>